<reference evidence="1" key="1">
    <citation type="submission" date="2024-02" db="EMBL/GenBank/DDBJ databases">
        <title>Metagenome Assembled Genome of Zalaria obscura JY119.</title>
        <authorList>
            <person name="Vighnesh L."/>
            <person name="Jagadeeshwari U."/>
            <person name="Venkata Ramana C."/>
            <person name="Sasikala C."/>
        </authorList>
    </citation>
    <scope>NUCLEOTIDE SEQUENCE</scope>
    <source>
        <strain evidence="1">JY119</strain>
    </source>
</reference>
<organism evidence="1 2">
    <name type="scientific">Zalaria obscura</name>
    <dbReference type="NCBI Taxonomy" id="2024903"/>
    <lineage>
        <taxon>Eukaryota</taxon>
        <taxon>Fungi</taxon>
        <taxon>Dikarya</taxon>
        <taxon>Ascomycota</taxon>
        <taxon>Pezizomycotina</taxon>
        <taxon>Dothideomycetes</taxon>
        <taxon>Dothideomycetidae</taxon>
        <taxon>Dothideales</taxon>
        <taxon>Zalariaceae</taxon>
        <taxon>Zalaria</taxon>
    </lineage>
</organism>
<proteinExistence type="predicted"/>
<dbReference type="EMBL" id="JAMKPW020000004">
    <property type="protein sequence ID" value="KAK8219198.1"/>
    <property type="molecule type" value="Genomic_DNA"/>
</dbReference>
<keyword evidence="2" id="KW-1185">Reference proteome</keyword>
<evidence type="ECO:0000313" key="1">
    <source>
        <dbReference type="EMBL" id="KAK8219198.1"/>
    </source>
</evidence>
<accession>A0ACC3SLL4</accession>
<protein>
    <submittedName>
        <fullName evidence="1">Uncharacterized protein</fullName>
    </submittedName>
</protein>
<sequence length="178" mass="20338">MAEFGPRGLSPYSFQIECSSAFNKNSSIRNSGRTVSNPSKSVRFRDNPSPAPSDDANRASLFPYRDDPDEAPPDHTHLDNQQIHTYHKQVIRDQDEQLDRLGESIGRQRELSIQMGDELDEQAELLDDVDEGVDRHQNQLDRARKNLGTFSRKARENWSWTLIAILIIILVLLIVILK</sequence>
<name>A0ACC3SLL4_9PEZI</name>
<dbReference type="Proteomes" id="UP001320706">
    <property type="component" value="Unassembled WGS sequence"/>
</dbReference>
<gene>
    <name evidence="1" type="ORF">M8818_000930</name>
</gene>
<evidence type="ECO:0000313" key="2">
    <source>
        <dbReference type="Proteomes" id="UP001320706"/>
    </source>
</evidence>
<comment type="caution">
    <text evidence="1">The sequence shown here is derived from an EMBL/GenBank/DDBJ whole genome shotgun (WGS) entry which is preliminary data.</text>
</comment>